<keyword evidence="2 4" id="KW-0863">Zinc-finger</keyword>
<sequence length="218" mass="25479">MIFDYNLQDHSWLNNMYTLRHKWSVAFSKNRFSAGLKATSRSEGTNSTLKDGGKRTHTLFECVLRFEKVQKKWRQDEKEHDFKCHHGLPTLAVKMNCLLQDAAAIYTHTIYNMFQSELINSLGIDFDGQPTCTGIFLEFKVRSQGNSNRVRKVEFDTGSHEVKCTCQYFESVGVLCKHALLVFKQMNVHKIPMRYIKMRWTKNARDRVSFGEEYVKCD</sequence>
<dbReference type="GO" id="GO:0008270">
    <property type="term" value="F:zinc ion binding"/>
    <property type="evidence" value="ECO:0007669"/>
    <property type="project" value="UniProtKB-KW"/>
</dbReference>
<keyword evidence="3" id="KW-0862">Zinc</keyword>
<evidence type="ECO:0000256" key="3">
    <source>
        <dbReference type="ARBA" id="ARBA00022833"/>
    </source>
</evidence>
<keyword evidence="1" id="KW-0479">Metal-binding</keyword>
<dbReference type="Pfam" id="PF04434">
    <property type="entry name" value="SWIM"/>
    <property type="match status" value="1"/>
</dbReference>
<reference evidence="6" key="1">
    <citation type="submission" date="2020-07" db="EMBL/GenBank/DDBJ databases">
        <title>Ethylene signaling mediates host invasion by parasitic plants.</title>
        <authorList>
            <person name="Yoshida S."/>
        </authorList>
    </citation>
    <scope>NUCLEOTIDE SEQUENCE</scope>
    <source>
        <strain evidence="6">Okayama</strain>
    </source>
</reference>
<evidence type="ECO:0000256" key="2">
    <source>
        <dbReference type="ARBA" id="ARBA00022771"/>
    </source>
</evidence>
<comment type="caution">
    <text evidence="6">The sequence shown here is derived from an EMBL/GenBank/DDBJ whole genome shotgun (WGS) entry which is preliminary data.</text>
</comment>
<evidence type="ECO:0000259" key="5">
    <source>
        <dbReference type="PROSITE" id="PS50966"/>
    </source>
</evidence>
<dbReference type="PROSITE" id="PS50966">
    <property type="entry name" value="ZF_SWIM"/>
    <property type="match status" value="1"/>
</dbReference>
<organism evidence="6 7">
    <name type="scientific">Phtheirospermum japonicum</name>
    <dbReference type="NCBI Taxonomy" id="374723"/>
    <lineage>
        <taxon>Eukaryota</taxon>
        <taxon>Viridiplantae</taxon>
        <taxon>Streptophyta</taxon>
        <taxon>Embryophyta</taxon>
        <taxon>Tracheophyta</taxon>
        <taxon>Spermatophyta</taxon>
        <taxon>Magnoliopsida</taxon>
        <taxon>eudicotyledons</taxon>
        <taxon>Gunneridae</taxon>
        <taxon>Pentapetalae</taxon>
        <taxon>asterids</taxon>
        <taxon>lamiids</taxon>
        <taxon>Lamiales</taxon>
        <taxon>Orobanchaceae</taxon>
        <taxon>Orobanchaceae incertae sedis</taxon>
        <taxon>Phtheirospermum</taxon>
    </lineage>
</organism>
<feature type="domain" description="SWIM-type" evidence="5">
    <location>
        <begin position="151"/>
        <end position="187"/>
    </location>
</feature>
<dbReference type="EMBL" id="BMAC01001307">
    <property type="protein sequence ID" value="GFQ06794.1"/>
    <property type="molecule type" value="Genomic_DNA"/>
</dbReference>
<dbReference type="AlphaFoldDB" id="A0A830DFU8"/>
<evidence type="ECO:0000256" key="1">
    <source>
        <dbReference type="ARBA" id="ARBA00022723"/>
    </source>
</evidence>
<evidence type="ECO:0000313" key="6">
    <source>
        <dbReference type="EMBL" id="GFQ06794.1"/>
    </source>
</evidence>
<keyword evidence="7" id="KW-1185">Reference proteome</keyword>
<proteinExistence type="predicted"/>
<dbReference type="OrthoDB" id="911275at2759"/>
<dbReference type="Proteomes" id="UP000653305">
    <property type="component" value="Unassembled WGS sequence"/>
</dbReference>
<dbReference type="InterPro" id="IPR007527">
    <property type="entry name" value="Znf_SWIM"/>
</dbReference>
<dbReference type="SMART" id="SM00575">
    <property type="entry name" value="ZnF_PMZ"/>
    <property type="match status" value="1"/>
</dbReference>
<dbReference type="PANTHER" id="PTHR47718:SF17">
    <property type="entry name" value="PROTEIN FAR1-RELATED SEQUENCE 5-LIKE"/>
    <property type="match status" value="1"/>
</dbReference>
<evidence type="ECO:0000313" key="7">
    <source>
        <dbReference type="Proteomes" id="UP000653305"/>
    </source>
</evidence>
<evidence type="ECO:0000256" key="4">
    <source>
        <dbReference type="PROSITE-ProRule" id="PRU00325"/>
    </source>
</evidence>
<dbReference type="PANTHER" id="PTHR47718">
    <property type="entry name" value="OS01G0519700 PROTEIN"/>
    <property type="match status" value="1"/>
</dbReference>
<accession>A0A830DFU8</accession>
<name>A0A830DFU8_9LAMI</name>
<gene>
    <name evidence="6" type="ORF">PHJA_002823400</name>
</gene>
<protein>
    <submittedName>
        <fullName evidence="6">Protein far1-related sequence 9</fullName>
    </submittedName>
</protein>
<dbReference type="InterPro" id="IPR006564">
    <property type="entry name" value="Znf_PMZ"/>
</dbReference>